<protein>
    <submittedName>
        <fullName evidence="1">Uncharacterized protein</fullName>
    </submittedName>
</protein>
<evidence type="ECO:0000313" key="2">
    <source>
        <dbReference type="Proteomes" id="UP001431783"/>
    </source>
</evidence>
<proteinExistence type="predicted"/>
<accession>A0AAW1UKM6</accession>
<reference evidence="1 2" key="1">
    <citation type="submission" date="2023-03" db="EMBL/GenBank/DDBJ databases">
        <title>Genome insight into feeding habits of ladybird beetles.</title>
        <authorList>
            <person name="Li H.-S."/>
            <person name="Huang Y.-H."/>
            <person name="Pang H."/>
        </authorList>
    </citation>
    <scope>NUCLEOTIDE SEQUENCE [LARGE SCALE GENOMIC DNA]</scope>
    <source>
        <strain evidence="1">SYSU_2023b</strain>
        <tissue evidence="1">Whole body</tissue>
    </source>
</reference>
<dbReference type="EMBL" id="JARQZJ010000068">
    <property type="protein sequence ID" value="KAK9881361.1"/>
    <property type="molecule type" value="Genomic_DNA"/>
</dbReference>
<keyword evidence="2" id="KW-1185">Reference proteome</keyword>
<gene>
    <name evidence="1" type="ORF">WA026_015489</name>
</gene>
<organism evidence="1 2">
    <name type="scientific">Henosepilachna vigintioctopunctata</name>
    <dbReference type="NCBI Taxonomy" id="420089"/>
    <lineage>
        <taxon>Eukaryota</taxon>
        <taxon>Metazoa</taxon>
        <taxon>Ecdysozoa</taxon>
        <taxon>Arthropoda</taxon>
        <taxon>Hexapoda</taxon>
        <taxon>Insecta</taxon>
        <taxon>Pterygota</taxon>
        <taxon>Neoptera</taxon>
        <taxon>Endopterygota</taxon>
        <taxon>Coleoptera</taxon>
        <taxon>Polyphaga</taxon>
        <taxon>Cucujiformia</taxon>
        <taxon>Coccinelloidea</taxon>
        <taxon>Coccinellidae</taxon>
        <taxon>Epilachninae</taxon>
        <taxon>Epilachnini</taxon>
        <taxon>Henosepilachna</taxon>
    </lineage>
</organism>
<name>A0AAW1UKM6_9CUCU</name>
<evidence type="ECO:0000313" key="1">
    <source>
        <dbReference type="EMBL" id="KAK9881361.1"/>
    </source>
</evidence>
<dbReference type="AlphaFoldDB" id="A0AAW1UKM6"/>
<sequence length="101" mass="11522">MNDLKYHSSRGSLKYATECTELRRRRIHEVESLVKRSNRDNKTKLGSTPPKLLSDTFQKVGSRMAINTPLLPIKISFGYSVIWRGTPELQVEDITADLDDS</sequence>
<dbReference type="Proteomes" id="UP001431783">
    <property type="component" value="Unassembled WGS sequence"/>
</dbReference>
<comment type="caution">
    <text evidence="1">The sequence shown here is derived from an EMBL/GenBank/DDBJ whole genome shotgun (WGS) entry which is preliminary data.</text>
</comment>